<gene>
    <name evidence="1" type="ORF">F0919_17915</name>
</gene>
<keyword evidence="2" id="KW-1185">Reference proteome</keyword>
<proteinExistence type="predicted"/>
<evidence type="ECO:0000313" key="2">
    <source>
        <dbReference type="Proteomes" id="UP000323632"/>
    </source>
</evidence>
<accession>A0A5M6CBT0</accession>
<reference evidence="1 2" key="1">
    <citation type="submission" date="2019-09" db="EMBL/GenBank/DDBJ databases">
        <title>Genome sequence and assembly of Taibaiella sp.</title>
        <authorList>
            <person name="Chhetri G."/>
        </authorList>
    </citation>
    <scope>NUCLEOTIDE SEQUENCE [LARGE SCALE GENOMIC DNA]</scope>
    <source>
        <strain evidence="1 2">KVB11</strain>
    </source>
</reference>
<dbReference type="Proteomes" id="UP000323632">
    <property type="component" value="Unassembled WGS sequence"/>
</dbReference>
<evidence type="ECO:0000313" key="1">
    <source>
        <dbReference type="EMBL" id="KAA5532658.1"/>
    </source>
</evidence>
<organism evidence="1 2">
    <name type="scientific">Taibaiella lutea</name>
    <dbReference type="NCBI Taxonomy" id="2608001"/>
    <lineage>
        <taxon>Bacteria</taxon>
        <taxon>Pseudomonadati</taxon>
        <taxon>Bacteroidota</taxon>
        <taxon>Chitinophagia</taxon>
        <taxon>Chitinophagales</taxon>
        <taxon>Chitinophagaceae</taxon>
        <taxon>Taibaiella</taxon>
    </lineage>
</organism>
<name>A0A5M6CBT0_9BACT</name>
<sequence>MSIRSVMQAAANKIKPAIKKELKNQGHYLTGNLERSLSDNVTSGPDGTRITGTALGYARYVNDGFQAGSASWAQLPYVIKYFIKRGLSTKEAKKAAGATIMTWMKEGMPTDNSRRFSKTNNRLKFLKVVNDAINRDIDKQILAGIDAEISKTFNKTKSETI</sequence>
<dbReference type="RefSeq" id="WP_150034219.1">
    <property type="nucleotide sequence ID" value="NZ_VWSH01000004.1"/>
</dbReference>
<dbReference type="EMBL" id="VWSH01000004">
    <property type="protein sequence ID" value="KAA5532658.1"/>
    <property type="molecule type" value="Genomic_DNA"/>
</dbReference>
<protein>
    <submittedName>
        <fullName evidence="1">Uncharacterized protein</fullName>
    </submittedName>
</protein>
<comment type="caution">
    <text evidence="1">The sequence shown here is derived from an EMBL/GenBank/DDBJ whole genome shotgun (WGS) entry which is preliminary data.</text>
</comment>
<dbReference type="AlphaFoldDB" id="A0A5M6CBT0"/>